<evidence type="ECO:0008006" key="4">
    <source>
        <dbReference type="Google" id="ProtNLM"/>
    </source>
</evidence>
<keyword evidence="1" id="KW-0472">Membrane</keyword>
<keyword evidence="1" id="KW-0812">Transmembrane</keyword>
<accession>A0ABQ6UGB6</accession>
<dbReference type="EMBL" id="WAAR01000058">
    <property type="protein sequence ID" value="KAB1112925.1"/>
    <property type="molecule type" value="Genomic_DNA"/>
</dbReference>
<proteinExistence type="predicted"/>
<comment type="caution">
    <text evidence="2">The sequence shown here is derived from an EMBL/GenBank/DDBJ whole genome shotgun (WGS) entry which is preliminary data.</text>
</comment>
<protein>
    <recommendedName>
        <fullName evidence="4">Class F sortase</fullName>
    </recommendedName>
</protein>
<dbReference type="RefSeq" id="WP_151013071.1">
    <property type="nucleotide sequence ID" value="NZ_WAAR01000058.1"/>
</dbReference>
<organism evidence="2 3">
    <name type="scientific">Micromonospora aurantiaca</name>
    <name type="common">nom. illeg.</name>
    <dbReference type="NCBI Taxonomy" id="47850"/>
    <lineage>
        <taxon>Bacteria</taxon>
        <taxon>Bacillati</taxon>
        <taxon>Actinomycetota</taxon>
        <taxon>Actinomycetes</taxon>
        <taxon>Micromonosporales</taxon>
        <taxon>Micromonosporaceae</taxon>
        <taxon>Micromonospora</taxon>
    </lineage>
</organism>
<evidence type="ECO:0000256" key="1">
    <source>
        <dbReference type="SAM" id="Phobius"/>
    </source>
</evidence>
<sequence length="156" mass="17115">MERSAGRRAAIWLTSAVVVPALLGLIFMADPPMWTKWLSEGFVTKGDCSPYRVYAQNRWTPLGTAIRTKPAVESEKIGEFSGNQSIMVDGWMHGAVAHPTNPEPWNSDIWFHLTDNKGWVSFGGVRGVPTEPDPTLHSPDGGQPALLLTNCEGEIK</sequence>
<dbReference type="Proteomes" id="UP000471364">
    <property type="component" value="Unassembled WGS sequence"/>
</dbReference>
<name>A0ABQ6UGB6_9ACTN</name>
<evidence type="ECO:0000313" key="2">
    <source>
        <dbReference type="EMBL" id="KAB1112925.1"/>
    </source>
</evidence>
<evidence type="ECO:0000313" key="3">
    <source>
        <dbReference type="Proteomes" id="UP000471364"/>
    </source>
</evidence>
<keyword evidence="1" id="KW-1133">Transmembrane helix</keyword>
<gene>
    <name evidence="2" type="ORF">F6X54_14895</name>
</gene>
<reference evidence="2 3" key="1">
    <citation type="submission" date="2019-09" db="EMBL/GenBank/DDBJ databases">
        <title>High taxonomic diversity of Micromonospora strains isolated from Medicago sativa nodules in different geographical locations.</title>
        <authorList>
            <person name="Martinez-Hidalgo P."/>
            <person name="Flores-Felix J.D."/>
            <person name="Velazquez E."/>
            <person name="Brau L."/>
            <person name="Trujillo M.E."/>
            <person name="Martinez-Molina E."/>
        </authorList>
    </citation>
    <scope>NUCLEOTIDE SEQUENCE [LARGE SCALE GENOMIC DNA]</scope>
    <source>
        <strain evidence="2 3">ALFB5</strain>
    </source>
</reference>
<feature type="transmembrane region" description="Helical" evidence="1">
    <location>
        <begin position="9"/>
        <end position="29"/>
    </location>
</feature>
<keyword evidence="3" id="KW-1185">Reference proteome</keyword>